<sequence>MNGHFNDAQSSQYVNLSASGGNTILSVDTTGSGNFTGHEVATLQGVFAGDVTIVIDGEAHTFKVA</sequence>
<organism evidence="1 2">
    <name type="scientific">Paradevosia shaoguanensis</name>
    <dbReference type="NCBI Taxonomy" id="1335043"/>
    <lineage>
        <taxon>Bacteria</taxon>
        <taxon>Pseudomonadati</taxon>
        <taxon>Pseudomonadota</taxon>
        <taxon>Alphaproteobacteria</taxon>
        <taxon>Hyphomicrobiales</taxon>
        <taxon>Devosiaceae</taxon>
        <taxon>Paradevosia</taxon>
    </lineage>
</organism>
<evidence type="ECO:0000313" key="1">
    <source>
        <dbReference type="EMBL" id="MCI0126357.1"/>
    </source>
</evidence>
<accession>A0AA41UAR8</accession>
<keyword evidence="2" id="KW-1185">Reference proteome</keyword>
<name>A0AA41UAR8_9HYPH</name>
<dbReference type="AlphaFoldDB" id="A0AA41UAR8"/>
<protein>
    <submittedName>
        <fullName evidence="1">Type I secretion C-terminal target domain-containing protein</fullName>
    </submittedName>
</protein>
<reference evidence="1" key="1">
    <citation type="submission" date="2022-03" db="EMBL/GenBank/DDBJ databases">
        <title>The complete genome sequence of a Methyloterrigena soli.</title>
        <authorList>
            <person name="Zi Z."/>
        </authorList>
    </citation>
    <scope>NUCLEOTIDE SEQUENCE</scope>
    <source>
        <strain evidence="1">M48</strain>
    </source>
</reference>
<dbReference type="Proteomes" id="UP001156140">
    <property type="component" value="Unassembled WGS sequence"/>
</dbReference>
<dbReference type="InterPro" id="IPR019960">
    <property type="entry name" value="T1SS_VCA0849"/>
</dbReference>
<proteinExistence type="predicted"/>
<evidence type="ECO:0000313" key="2">
    <source>
        <dbReference type="Proteomes" id="UP001156140"/>
    </source>
</evidence>
<dbReference type="NCBIfam" id="TIGR03661">
    <property type="entry name" value="T1SS_VCA0849"/>
    <property type="match status" value="1"/>
</dbReference>
<gene>
    <name evidence="1" type="ORF">ML536_05915</name>
</gene>
<comment type="caution">
    <text evidence="1">The sequence shown here is derived from an EMBL/GenBank/DDBJ whole genome shotgun (WGS) entry which is preliminary data.</text>
</comment>
<dbReference type="EMBL" id="JALAZD010000001">
    <property type="protein sequence ID" value="MCI0126357.1"/>
    <property type="molecule type" value="Genomic_DNA"/>
</dbReference>